<gene>
    <name evidence="3" type="primary">LOC117184534</name>
</gene>
<organism evidence="2 3">
    <name type="scientific">Drosophila pseudoobscura pseudoobscura</name>
    <name type="common">Fruit fly</name>
    <dbReference type="NCBI Taxonomy" id="46245"/>
    <lineage>
        <taxon>Eukaryota</taxon>
        <taxon>Metazoa</taxon>
        <taxon>Ecdysozoa</taxon>
        <taxon>Arthropoda</taxon>
        <taxon>Hexapoda</taxon>
        <taxon>Insecta</taxon>
        <taxon>Pterygota</taxon>
        <taxon>Neoptera</taxon>
        <taxon>Endopterygota</taxon>
        <taxon>Diptera</taxon>
        <taxon>Brachycera</taxon>
        <taxon>Muscomorpha</taxon>
        <taxon>Ephydroidea</taxon>
        <taxon>Drosophilidae</taxon>
        <taxon>Drosophila</taxon>
        <taxon>Sophophora</taxon>
    </lineage>
</organism>
<evidence type="ECO:0000313" key="3">
    <source>
        <dbReference type="RefSeq" id="XP_033238571.1"/>
    </source>
</evidence>
<evidence type="ECO:0008006" key="4">
    <source>
        <dbReference type="Google" id="ProtNLM"/>
    </source>
</evidence>
<dbReference type="KEGG" id="dpo:117184534"/>
<feature type="chain" id="PRO_5026112960" description="Secreted protein" evidence="1">
    <location>
        <begin position="25"/>
        <end position="151"/>
    </location>
</feature>
<dbReference type="RefSeq" id="XP_033238571.1">
    <property type="nucleotide sequence ID" value="XM_033382680.1"/>
</dbReference>
<accession>A0A6I8W5E7</accession>
<dbReference type="AlphaFoldDB" id="A0A6I8W5E7"/>
<sequence length="151" mass="16899">MSAFGPWQFLACLLISLDLNVVLATRLMPAILIKWAPIEDCSAAAAGRETARTHSDSRLQSLVAAHKWVNFSPVKLLKCFATTENYVLSARISCHQGKRKAGTCLNSVNTRIRTLTRTFNCNCNTKAPSSNYPSLKMHSRNHEDTYVTFFF</sequence>
<keyword evidence="1" id="KW-0732">Signal</keyword>
<evidence type="ECO:0000256" key="1">
    <source>
        <dbReference type="SAM" id="SignalP"/>
    </source>
</evidence>
<proteinExistence type="predicted"/>
<keyword evidence="2" id="KW-1185">Reference proteome</keyword>
<protein>
    <recommendedName>
        <fullName evidence="4">Secreted protein</fullName>
    </recommendedName>
</protein>
<dbReference type="InParanoid" id="A0A6I8W5E7"/>
<name>A0A6I8W5E7_DROPS</name>
<reference evidence="3" key="1">
    <citation type="submission" date="2025-08" db="UniProtKB">
        <authorList>
            <consortium name="RefSeq"/>
        </authorList>
    </citation>
    <scope>IDENTIFICATION</scope>
    <source>
        <strain evidence="3">MV-25-SWS-2005</strain>
        <tissue evidence="3">Whole body</tissue>
    </source>
</reference>
<dbReference type="Proteomes" id="UP000001819">
    <property type="component" value="Chromosome X"/>
</dbReference>
<evidence type="ECO:0000313" key="2">
    <source>
        <dbReference type="Proteomes" id="UP000001819"/>
    </source>
</evidence>
<feature type="signal peptide" evidence="1">
    <location>
        <begin position="1"/>
        <end position="24"/>
    </location>
</feature>